<dbReference type="UniPathway" id="UPA00988"/>
<keyword evidence="6" id="KW-0963">Cytoplasm</keyword>
<dbReference type="GO" id="GO:0005737">
    <property type="term" value="C:cytoplasm"/>
    <property type="evidence" value="ECO:0007669"/>
    <property type="project" value="UniProtKB-SubCell"/>
</dbReference>
<evidence type="ECO:0000256" key="5">
    <source>
        <dbReference type="ARBA" id="ARBA00020265"/>
    </source>
</evidence>
<feature type="region of interest" description="Disordered" evidence="9">
    <location>
        <begin position="350"/>
        <end position="380"/>
    </location>
</feature>
<reference evidence="10 11" key="1">
    <citation type="submission" date="2014-02" db="EMBL/GenBank/DDBJ databases">
        <title>Transposable element dynamics among asymbiotic and ectomycorrhizal Amanita fungi.</title>
        <authorList>
            <consortium name="DOE Joint Genome Institute"/>
            <person name="Hess J."/>
            <person name="Skrede I."/>
            <person name="Wolfe B."/>
            <person name="LaButti K."/>
            <person name="Ohm R.A."/>
            <person name="Grigoriev I.V."/>
            <person name="Pringle A."/>
        </authorList>
    </citation>
    <scope>NUCLEOTIDE SEQUENCE [LARGE SCALE GENOMIC DNA]</scope>
    <source>
        <strain evidence="10 11">SKay4041</strain>
    </source>
</reference>
<evidence type="ECO:0000313" key="11">
    <source>
        <dbReference type="Proteomes" id="UP000242287"/>
    </source>
</evidence>
<evidence type="ECO:0000256" key="2">
    <source>
        <dbReference type="ARBA" id="ARBA00004496"/>
    </source>
</evidence>
<dbReference type="PANTHER" id="PTHR12896">
    <property type="entry name" value="PAX6 NEIGHBOR PROTEIN PAXNEB"/>
    <property type="match status" value="1"/>
</dbReference>
<evidence type="ECO:0000256" key="1">
    <source>
        <dbReference type="ARBA" id="ARBA00004123"/>
    </source>
</evidence>
<evidence type="ECO:0000313" key="10">
    <source>
        <dbReference type="EMBL" id="PFH54654.1"/>
    </source>
</evidence>
<sequence length="416" mass="45105">MSSFKKKGSAKSAAVALPGTRPSPATPSTLVTSTGIPSLDDILGGGLPLSCSLLILAPDYHTSYGQLVQKYFVAQGLSCGQNVCIVDNSATDFAGDIMWIPSSSSKTAEDDLGFQENGEDMKIAWRYANMKQFQTTVTSAPQHDAFVHTFDLGTRIPEWDLDEALQSGQLLSVPVTGIKAVLERIAEVLRSSLTTRPLRICIPSLGSVDWENVTGQDVLYFLHALRALLQRYSHACASVTLSCHLSTDWWGGSGWTHKQGWICDAAITLAAFSGNPSLSSAFPLQHGFVHIHSLPAPHTLSPPSDKFSTLRGLSSSTGPSGGSGENNLAFRCTRKRFIFETLHLGLEGGVSERRTTPSASSAIGDGGEAKRKEKSSRAKVEVIVEEDERRMEGEKKVKKEKKKVGFRSDRPELYDF</sequence>
<dbReference type="OrthoDB" id="289162at2759"/>
<dbReference type="Gene3D" id="3.40.50.300">
    <property type="entry name" value="P-loop containing nucleotide triphosphate hydrolases"/>
    <property type="match status" value="1"/>
</dbReference>
<comment type="pathway">
    <text evidence="3">tRNA modification; 5-methoxycarbonylmethyl-2-thiouridine-tRNA biosynthesis.</text>
</comment>
<comment type="similarity">
    <text evidence="4">Belongs to the ELP4 family.</text>
</comment>
<gene>
    <name evidence="10" type="ORF">AMATHDRAFT_169238</name>
</gene>
<organism evidence="10 11">
    <name type="scientific">Amanita thiersii Skay4041</name>
    <dbReference type="NCBI Taxonomy" id="703135"/>
    <lineage>
        <taxon>Eukaryota</taxon>
        <taxon>Fungi</taxon>
        <taxon>Dikarya</taxon>
        <taxon>Basidiomycota</taxon>
        <taxon>Agaricomycotina</taxon>
        <taxon>Agaricomycetes</taxon>
        <taxon>Agaricomycetidae</taxon>
        <taxon>Agaricales</taxon>
        <taxon>Pluteineae</taxon>
        <taxon>Amanitaceae</taxon>
        <taxon>Amanita</taxon>
    </lineage>
</organism>
<protein>
    <recommendedName>
        <fullName evidence="5">Elongator complex protein 4</fullName>
    </recommendedName>
</protein>
<evidence type="ECO:0000256" key="4">
    <source>
        <dbReference type="ARBA" id="ARBA00007573"/>
    </source>
</evidence>
<dbReference type="GO" id="GO:0033588">
    <property type="term" value="C:elongator holoenzyme complex"/>
    <property type="evidence" value="ECO:0007669"/>
    <property type="project" value="InterPro"/>
</dbReference>
<dbReference type="InterPro" id="IPR008728">
    <property type="entry name" value="Elongator_complex_protein_4"/>
</dbReference>
<dbReference type="Proteomes" id="UP000242287">
    <property type="component" value="Unassembled WGS sequence"/>
</dbReference>
<feature type="region of interest" description="Disordered" evidence="9">
    <location>
        <begin position="305"/>
        <end position="326"/>
    </location>
</feature>
<dbReference type="PANTHER" id="PTHR12896:SF1">
    <property type="entry name" value="ELONGATOR COMPLEX PROTEIN 4"/>
    <property type="match status" value="1"/>
</dbReference>
<dbReference type="AlphaFoldDB" id="A0A2A9NYH4"/>
<evidence type="ECO:0000256" key="8">
    <source>
        <dbReference type="ARBA" id="ARBA00023242"/>
    </source>
</evidence>
<keyword evidence="8" id="KW-0539">Nucleus</keyword>
<dbReference type="STRING" id="703135.A0A2A9NYH4"/>
<name>A0A2A9NYH4_9AGAR</name>
<proteinExistence type="inferred from homology"/>
<dbReference type="GO" id="GO:0008023">
    <property type="term" value="C:transcription elongation factor complex"/>
    <property type="evidence" value="ECO:0007669"/>
    <property type="project" value="TreeGrafter"/>
</dbReference>
<keyword evidence="11" id="KW-1185">Reference proteome</keyword>
<evidence type="ECO:0000256" key="7">
    <source>
        <dbReference type="ARBA" id="ARBA00022694"/>
    </source>
</evidence>
<comment type="subcellular location">
    <subcellularLocation>
        <location evidence="2">Cytoplasm</location>
    </subcellularLocation>
    <subcellularLocation>
        <location evidence="1">Nucleus</location>
    </subcellularLocation>
</comment>
<keyword evidence="7" id="KW-0819">tRNA processing</keyword>
<evidence type="ECO:0000256" key="6">
    <source>
        <dbReference type="ARBA" id="ARBA00022490"/>
    </source>
</evidence>
<feature type="compositionally biased region" description="Low complexity" evidence="9">
    <location>
        <begin position="309"/>
        <end position="318"/>
    </location>
</feature>
<dbReference type="InterPro" id="IPR027417">
    <property type="entry name" value="P-loop_NTPase"/>
</dbReference>
<feature type="region of interest" description="Disordered" evidence="9">
    <location>
        <begin position="1"/>
        <end position="31"/>
    </location>
</feature>
<dbReference type="Pfam" id="PF05625">
    <property type="entry name" value="PAXNEB"/>
    <property type="match status" value="1"/>
</dbReference>
<evidence type="ECO:0000256" key="3">
    <source>
        <dbReference type="ARBA" id="ARBA00005043"/>
    </source>
</evidence>
<dbReference type="EMBL" id="KZ301969">
    <property type="protein sequence ID" value="PFH54654.1"/>
    <property type="molecule type" value="Genomic_DNA"/>
</dbReference>
<dbReference type="GO" id="GO:0002098">
    <property type="term" value="P:tRNA wobble uridine modification"/>
    <property type="evidence" value="ECO:0007669"/>
    <property type="project" value="InterPro"/>
</dbReference>
<feature type="compositionally biased region" description="Basic and acidic residues" evidence="9">
    <location>
        <begin position="367"/>
        <end position="380"/>
    </location>
</feature>
<accession>A0A2A9NYH4</accession>
<evidence type="ECO:0000256" key="9">
    <source>
        <dbReference type="SAM" id="MobiDB-lite"/>
    </source>
</evidence>
<dbReference type="CDD" id="cd19494">
    <property type="entry name" value="Elp4"/>
    <property type="match status" value="1"/>
</dbReference>